<dbReference type="Proteomes" id="UP000297814">
    <property type="component" value="Unassembled WGS sequence"/>
</dbReference>
<sequence>MTSKRAAAVNDRNKTLFVKNGLTVTNFQITLKFIDNTMIFSSSACLYVTMKSVNGSRNKRQWKVRKSPPAMTFPTVTEISITKKQITEQPVKFDKAVATIRFCSVASRHKSAGVWNTTGIG</sequence>
<gene>
    <name evidence="1" type="ORF">BHYA_0262g00150</name>
</gene>
<proteinExistence type="predicted"/>
<organism evidence="1 2">
    <name type="scientific">Botrytis hyacinthi</name>
    <dbReference type="NCBI Taxonomy" id="278943"/>
    <lineage>
        <taxon>Eukaryota</taxon>
        <taxon>Fungi</taxon>
        <taxon>Dikarya</taxon>
        <taxon>Ascomycota</taxon>
        <taxon>Pezizomycotina</taxon>
        <taxon>Leotiomycetes</taxon>
        <taxon>Helotiales</taxon>
        <taxon>Sclerotiniaceae</taxon>
        <taxon>Botrytis</taxon>
    </lineage>
</organism>
<dbReference type="EMBL" id="PQXK01000262">
    <property type="protein sequence ID" value="TGO33182.1"/>
    <property type="molecule type" value="Genomic_DNA"/>
</dbReference>
<dbReference type="AlphaFoldDB" id="A0A4Z1GCS6"/>
<accession>A0A4Z1GCS6</accession>
<protein>
    <submittedName>
        <fullName evidence="1">Uncharacterized protein</fullName>
    </submittedName>
</protein>
<evidence type="ECO:0000313" key="1">
    <source>
        <dbReference type="EMBL" id="TGO33182.1"/>
    </source>
</evidence>
<evidence type="ECO:0000313" key="2">
    <source>
        <dbReference type="Proteomes" id="UP000297814"/>
    </source>
</evidence>
<comment type="caution">
    <text evidence="1">The sequence shown here is derived from an EMBL/GenBank/DDBJ whole genome shotgun (WGS) entry which is preliminary data.</text>
</comment>
<name>A0A4Z1GCS6_9HELO</name>
<keyword evidence="2" id="KW-1185">Reference proteome</keyword>
<reference evidence="1 2" key="1">
    <citation type="submission" date="2017-12" db="EMBL/GenBank/DDBJ databases">
        <title>Comparative genomics of Botrytis spp.</title>
        <authorList>
            <person name="Valero-Jimenez C.A."/>
            <person name="Tapia P."/>
            <person name="Veloso J."/>
            <person name="Silva-Moreno E."/>
            <person name="Staats M."/>
            <person name="Valdes J.H."/>
            <person name="Van Kan J.A.L."/>
        </authorList>
    </citation>
    <scope>NUCLEOTIDE SEQUENCE [LARGE SCALE GENOMIC DNA]</scope>
    <source>
        <strain evidence="1 2">Bh0001</strain>
    </source>
</reference>